<reference evidence="2" key="2">
    <citation type="submission" date="2020-08" db="EMBL/GenBank/DDBJ databases">
        <authorList>
            <person name="Chen M."/>
            <person name="Teng W."/>
            <person name="Zhao L."/>
            <person name="Hu C."/>
            <person name="Zhou Y."/>
            <person name="Han B."/>
            <person name="Song L."/>
            <person name="Shu W."/>
        </authorList>
    </citation>
    <scope>NUCLEOTIDE SEQUENCE</scope>
    <source>
        <strain evidence="2">FACHB-1375</strain>
    </source>
</reference>
<evidence type="ECO:0000313" key="3">
    <source>
        <dbReference type="Proteomes" id="UP000641646"/>
    </source>
</evidence>
<dbReference type="Gene3D" id="3.60.21.10">
    <property type="match status" value="1"/>
</dbReference>
<dbReference type="InterPro" id="IPR050126">
    <property type="entry name" value="Ap4A_hydrolase"/>
</dbReference>
<protein>
    <submittedName>
        <fullName evidence="2">Serine/threonine protein phosphatase</fullName>
    </submittedName>
</protein>
<dbReference type="PANTHER" id="PTHR42850:SF4">
    <property type="entry name" value="ZINC-DEPENDENT ENDOPOLYPHOSPHATASE"/>
    <property type="match status" value="1"/>
</dbReference>
<dbReference type="Pfam" id="PF00149">
    <property type="entry name" value="Metallophos"/>
    <property type="match status" value="1"/>
</dbReference>
<dbReference type="CDD" id="cd00144">
    <property type="entry name" value="MPP_PPP_family"/>
    <property type="match status" value="1"/>
</dbReference>
<accession>A0A926VFI3</accession>
<evidence type="ECO:0000313" key="2">
    <source>
        <dbReference type="EMBL" id="MBD2182806.1"/>
    </source>
</evidence>
<dbReference type="SUPFAM" id="SSF56300">
    <property type="entry name" value="Metallo-dependent phosphatases"/>
    <property type="match status" value="1"/>
</dbReference>
<gene>
    <name evidence="2" type="ORF">H6G03_17340</name>
</gene>
<evidence type="ECO:0000259" key="1">
    <source>
        <dbReference type="Pfam" id="PF00149"/>
    </source>
</evidence>
<dbReference type="GO" id="GO:0008803">
    <property type="term" value="F:bis(5'-nucleosyl)-tetraphosphatase (symmetrical) activity"/>
    <property type="evidence" value="ECO:0007669"/>
    <property type="project" value="TreeGrafter"/>
</dbReference>
<dbReference type="GO" id="GO:0110154">
    <property type="term" value="P:RNA decapping"/>
    <property type="evidence" value="ECO:0007669"/>
    <property type="project" value="TreeGrafter"/>
</dbReference>
<comment type="caution">
    <text evidence="2">The sequence shown here is derived from an EMBL/GenBank/DDBJ whole genome shotgun (WGS) entry which is preliminary data.</text>
</comment>
<dbReference type="PANTHER" id="PTHR42850">
    <property type="entry name" value="METALLOPHOSPHOESTERASE"/>
    <property type="match status" value="1"/>
</dbReference>
<dbReference type="AlphaFoldDB" id="A0A926VFI3"/>
<dbReference type="InterPro" id="IPR029052">
    <property type="entry name" value="Metallo-depent_PP-like"/>
</dbReference>
<dbReference type="GO" id="GO:0016791">
    <property type="term" value="F:phosphatase activity"/>
    <property type="evidence" value="ECO:0007669"/>
    <property type="project" value="TreeGrafter"/>
</dbReference>
<sequence>MRILAIGDIHGCSIALDSLLAAVVPQPEDKIITLGDYVDRGPDTKGVIDRLIALHATGQLIPLRGNHEQIMLNSRADGKLLAWLSWGGKATLASYAVSGNEGTLQDIPESHWDFLENKCVNWYETDKHFFVHADAEPNLPLGEQPEFVLFWGPSDRPSPHFSGKTMVYGHDTQESGIPLNLGYAICIDTWPDGNGWLTCLDVTSGKVWQANQAGQQRQLLIDR</sequence>
<dbReference type="EMBL" id="JACJPW010000042">
    <property type="protein sequence ID" value="MBD2182806.1"/>
    <property type="molecule type" value="Genomic_DNA"/>
</dbReference>
<reference evidence="2" key="1">
    <citation type="journal article" date="2015" name="ISME J.">
        <title>Draft Genome Sequence of Streptomyces incarnatus NRRL8089, which Produces the Nucleoside Antibiotic Sinefungin.</title>
        <authorList>
            <person name="Oshima K."/>
            <person name="Hattori M."/>
            <person name="Shimizu H."/>
            <person name="Fukuda K."/>
            <person name="Nemoto M."/>
            <person name="Inagaki K."/>
            <person name="Tamura T."/>
        </authorList>
    </citation>
    <scope>NUCLEOTIDE SEQUENCE</scope>
    <source>
        <strain evidence="2">FACHB-1375</strain>
    </source>
</reference>
<dbReference type="RefSeq" id="WP_190465879.1">
    <property type="nucleotide sequence ID" value="NZ_JACJPW010000042.1"/>
</dbReference>
<dbReference type="Proteomes" id="UP000641646">
    <property type="component" value="Unassembled WGS sequence"/>
</dbReference>
<proteinExistence type="predicted"/>
<name>A0A926VFI3_9CYAN</name>
<organism evidence="2 3">
    <name type="scientific">Aerosakkonema funiforme FACHB-1375</name>
    <dbReference type="NCBI Taxonomy" id="2949571"/>
    <lineage>
        <taxon>Bacteria</taxon>
        <taxon>Bacillati</taxon>
        <taxon>Cyanobacteriota</taxon>
        <taxon>Cyanophyceae</taxon>
        <taxon>Oscillatoriophycideae</taxon>
        <taxon>Aerosakkonematales</taxon>
        <taxon>Aerosakkonemataceae</taxon>
        <taxon>Aerosakkonema</taxon>
    </lineage>
</organism>
<dbReference type="GO" id="GO:0005737">
    <property type="term" value="C:cytoplasm"/>
    <property type="evidence" value="ECO:0007669"/>
    <property type="project" value="TreeGrafter"/>
</dbReference>
<dbReference type="InterPro" id="IPR004843">
    <property type="entry name" value="Calcineurin-like_PHP"/>
</dbReference>
<feature type="domain" description="Calcineurin-like phosphoesterase" evidence="1">
    <location>
        <begin position="1"/>
        <end position="165"/>
    </location>
</feature>
<keyword evidence="3" id="KW-1185">Reference proteome</keyword>